<sequence length="331" mass="35589">MPSNETRAPRSASRVPAPLRAGGARFNDWIENLSDTGFAYFVLLPVLLVFGVLAAWPVVFTLETSLFADSFSQFRGEFVGLQNYVELLTGQRDALLIRPFLDLSKPFQSILPVTMIYTVVTVVLVTALGLIQALILNKAFRGRSIVRVAVLLPWAVPIVVQGMIFYLLFIPDAGLGTQIFNDLGLIGTRPLNNSAPAMGVVALSAIWKRSAFVALIVLSGLQSIDQRLYDVGDVAGASRWEQFRLITLPQVMPLLLVAMLLSSIGSMRVYGQIDAISNCSTVPSLTCAVVGTFNGSLYGTASALAAITAALIGLVSMLYLVKFSRSNAGGL</sequence>
<evidence type="ECO:0000256" key="4">
    <source>
        <dbReference type="ARBA" id="ARBA00022692"/>
    </source>
</evidence>
<evidence type="ECO:0000259" key="8">
    <source>
        <dbReference type="PROSITE" id="PS50928"/>
    </source>
</evidence>
<name>A0AAV3TEK4_9EURY</name>
<organism evidence="9 10">
    <name type="scientific">Natronoarchaeum mannanilyticum</name>
    <dbReference type="NCBI Taxonomy" id="926360"/>
    <lineage>
        <taxon>Archaea</taxon>
        <taxon>Methanobacteriati</taxon>
        <taxon>Methanobacteriota</taxon>
        <taxon>Stenosarchaea group</taxon>
        <taxon>Halobacteria</taxon>
        <taxon>Halobacteriales</taxon>
        <taxon>Natronoarchaeaceae</taxon>
    </lineage>
</organism>
<dbReference type="InterPro" id="IPR035906">
    <property type="entry name" value="MetI-like_sf"/>
</dbReference>
<proteinExistence type="inferred from homology"/>
<keyword evidence="3" id="KW-1003">Cell membrane</keyword>
<evidence type="ECO:0000256" key="2">
    <source>
        <dbReference type="ARBA" id="ARBA00022448"/>
    </source>
</evidence>
<evidence type="ECO:0000256" key="5">
    <source>
        <dbReference type="ARBA" id="ARBA00022989"/>
    </source>
</evidence>
<dbReference type="PANTHER" id="PTHR30193">
    <property type="entry name" value="ABC TRANSPORTER PERMEASE PROTEIN"/>
    <property type="match status" value="1"/>
</dbReference>
<feature type="transmembrane region" description="Helical" evidence="7">
    <location>
        <begin position="38"/>
        <end position="59"/>
    </location>
</feature>
<dbReference type="PANTHER" id="PTHR30193:SF37">
    <property type="entry name" value="INNER MEMBRANE ABC TRANSPORTER PERMEASE PROTEIN YCJO"/>
    <property type="match status" value="1"/>
</dbReference>
<gene>
    <name evidence="9" type="ORF">GCM10009020_33780</name>
</gene>
<accession>A0AAV3TEK4</accession>
<feature type="transmembrane region" description="Helical" evidence="7">
    <location>
        <begin position="245"/>
        <end position="264"/>
    </location>
</feature>
<comment type="similarity">
    <text evidence="7">Belongs to the binding-protein-dependent transport system permease family.</text>
</comment>
<feature type="transmembrane region" description="Helical" evidence="7">
    <location>
        <begin position="301"/>
        <end position="321"/>
    </location>
</feature>
<dbReference type="CDD" id="cd06261">
    <property type="entry name" value="TM_PBP2"/>
    <property type="match status" value="1"/>
</dbReference>
<keyword evidence="4 7" id="KW-0812">Transmembrane</keyword>
<evidence type="ECO:0000313" key="10">
    <source>
        <dbReference type="Proteomes" id="UP001500420"/>
    </source>
</evidence>
<keyword evidence="6 7" id="KW-0472">Membrane</keyword>
<dbReference type="Pfam" id="PF00528">
    <property type="entry name" value="BPD_transp_1"/>
    <property type="match status" value="1"/>
</dbReference>
<dbReference type="AlphaFoldDB" id="A0AAV3TEK4"/>
<comment type="caution">
    <text evidence="9">The sequence shown here is derived from an EMBL/GenBank/DDBJ whole genome shotgun (WGS) entry which is preliminary data.</text>
</comment>
<dbReference type="GO" id="GO:0055085">
    <property type="term" value="P:transmembrane transport"/>
    <property type="evidence" value="ECO:0007669"/>
    <property type="project" value="InterPro"/>
</dbReference>
<keyword evidence="5 7" id="KW-1133">Transmembrane helix</keyword>
<dbReference type="EMBL" id="BAAADV010000008">
    <property type="protein sequence ID" value="GAA0681908.1"/>
    <property type="molecule type" value="Genomic_DNA"/>
</dbReference>
<dbReference type="InterPro" id="IPR000515">
    <property type="entry name" value="MetI-like"/>
</dbReference>
<dbReference type="RefSeq" id="WP_343775560.1">
    <property type="nucleotide sequence ID" value="NZ_BAAADV010000008.1"/>
</dbReference>
<dbReference type="GO" id="GO:0005886">
    <property type="term" value="C:plasma membrane"/>
    <property type="evidence" value="ECO:0007669"/>
    <property type="project" value="UniProtKB-SubCell"/>
</dbReference>
<dbReference type="InterPro" id="IPR051393">
    <property type="entry name" value="ABC_transporter_permease"/>
</dbReference>
<reference evidence="9 10" key="1">
    <citation type="journal article" date="2019" name="Int. J. Syst. Evol. Microbiol.">
        <title>The Global Catalogue of Microorganisms (GCM) 10K type strain sequencing project: providing services to taxonomists for standard genome sequencing and annotation.</title>
        <authorList>
            <consortium name="The Broad Institute Genomics Platform"/>
            <consortium name="The Broad Institute Genome Sequencing Center for Infectious Disease"/>
            <person name="Wu L."/>
            <person name="Ma J."/>
        </authorList>
    </citation>
    <scope>NUCLEOTIDE SEQUENCE [LARGE SCALE GENOMIC DNA]</scope>
    <source>
        <strain evidence="9 10">JCM 16328</strain>
    </source>
</reference>
<dbReference type="SUPFAM" id="SSF161098">
    <property type="entry name" value="MetI-like"/>
    <property type="match status" value="1"/>
</dbReference>
<dbReference type="PROSITE" id="PS50928">
    <property type="entry name" value="ABC_TM1"/>
    <property type="match status" value="1"/>
</dbReference>
<dbReference type="Gene3D" id="1.10.3720.10">
    <property type="entry name" value="MetI-like"/>
    <property type="match status" value="1"/>
</dbReference>
<dbReference type="Proteomes" id="UP001500420">
    <property type="component" value="Unassembled WGS sequence"/>
</dbReference>
<feature type="domain" description="ABC transmembrane type-1" evidence="8">
    <location>
        <begin position="111"/>
        <end position="319"/>
    </location>
</feature>
<evidence type="ECO:0000256" key="6">
    <source>
        <dbReference type="ARBA" id="ARBA00023136"/>
    </source>
</evidence>
<evidence type="ECO:0000256" key="3">
    <source>
        <dbReference type="ARBA" id="ARBA00022475"/>
    </source>
</evidence>
<feature type="transmembrane region" description="Helical" evidence="7">
    <location>
        <begin position="148"/>
        <end position="169"/>
    </location>
</feature>
<feature type="transmembrane region" description="Helical" evidence="7">
    <location>
        <begin position="110"/>
        <end position="136"/>
    </location>
</feature>
<keyword evidence="10" id="KW-1185">Reference proteome</keyword>
<evidence type="ECO:0000256" key="7">
    <source>
        <dbReference type="RuleBase" id="RU363032"/>
    </source>
</evidence>
<evidence type="ECO:0000256" key="1">
    <source>
        <dbReference type="ARBA" id="ARBA00004651"/>
    </source>
</evidence>
<keyword evidence="2 7" id="KW-0813">Transport</keyword>
<protein>
    <submittedName>
        <fullName evidence="9">Sugar ABC transporter permease</fullName>
    </submittedName>
</protein>
<comment type="subcellular location">
    <subcellularLocation>
        <location evidence="1 7">Cell membrane</location>
        <topology evidence="1 7">Multi-pass membrane protein</topology>
    </subcellularLocation>
</comment>
<evidence type="ECO:0000313" key="9">
    <source>
        <dbReference type="EMBL" id="GAA0681908.1"/>
    </source>
</evidence>